<dbReference type="Proteomes" id="UP000466694">
    <property type="component" value="Unassembled WGS sequence"/>
</dbReference>
<dbReference type="AlphaFoldDB" id="A0A844A7F1"/>
<keyword evidence="2 4" id="KW-0418">Kinase</keyword>
<reference evidence="4 5" key="1">
    <citation type="journal article" date="2013" name="Genome Biol.">
        <title>Comparative genomics of the core and accessory genomes of 48 Sinorhizobium strains comprising five genospecies.</title>
        <authorList>
            <person name="Sugawara M."/>
            <person name="Epstein B."/>
            <person name="Badgley B.D."/>
            <person name="Unno T."/>
            <person name="Xu L."/>
            <person name="Reese J."/>
            <person name="Gyaneshwar P."/>
            <person name="Denny R."/>
            <person name="Mudge J."/>
            <person name="Bharti A.K."/>
            <person name="Farmer A.D."/>
            <person name="May G.D."/>
            <person name="Woodward J.E."/>
            <person name="Medigue C."/>
            <person name="Vallenet D."/>
            <person name="Lajus A."/>
            <person name="Rouy Z."/>
            <person name="Martinez-Vaz B."/>
            <person name="Tiffin P."/>
            <person name="Young N.D."/>
            <person name="Sadowsky M.J."/>
        </authorList>
    </citation>
    <scope>NUCLEOTIDE SEQUENCE [LARGE SCALE GENOMIC DNA]</scope>
    <source>
        <strain evidence="4 5">USDA205</strain>
    </source>
</reference>
<dbReference type="Gene3D" id="3.40.1190.20">
    <property type="match status" value="1"/>
</dbReference>
<dbReference type="CDD" id="cd01941">
    <property type="entry name" value="YeiC_kinase_like"/>
    <property type="match status" value="1"/>
</dbReference>
<feature type="domain" description="Carbohydrate kinase PfkB" evidence="3">
    <location>
        <begin position="30"/>
        <end position="288"/>
    </location>
</feature>
<proteinExistence type="predicted"/>
<accession>A0A844A7F1</accession>
<dbReference type="PANTHER" id="PTHR10584">
    <property type="entry name" value="SUGAR KINASE"/>
    <property type="match status" value="1"/>
</dbReference>
<dbReference type="InterPro" id="IPR011611">
    <property type="entry name" value="PfkB_dom"/>
</dbReference>
<sequence>MTKREIIVLGGAHLDRRGRIGGMTVPGASNPGTWFEEAGGGGFNAARSLARLGHRVRMISPRGGDAAGEMVAAAAAAAGVIDCPFTFLDRNTPSYTAILENDGNLVIALADMDLYTLFSPRRLQQRAMRERLAASDLVLMDANLPQETLAALVDASAGSNRILAGIAVSPAKVVRYRQSLAGLDFLFMNEAEARALTGAEAVAAEEWPSLLRSAGLSGGVVTRGGKAAVAFDRNSSCLAVPPALPALADVTGAGDALASGFLAARLDRTGLAGCLRHGIAAAVITLHSPFAVAVEMSADNLAQVLALVPEPQMLS</sequence>
<dbReference type="Pfam" id="PF00294">
    <property type="entry name" value="PfkB"/>
    <property type="match status" value="1"/>
</dbReference>
<evidence type="ECO:0000256" key="1">
    <source>
        <dbReference type="ARBA" id="ARBA00022679"/>
    </source>
</evidence>
<dbReference type="PANTHER" id="PTHR10584:SF166">
    <property type="entry name" value="RIBOKINASE"/>
    <property type="match status" value="1"/>
</dbReference>
<protein>
    <submittedName>
        <fullName evidence="4">Carbohydrate kinase</fullName>
    </submittedName>
</protein>
<dbReference type="GO" id="GO:0016301">
    <property type="term" value="F:kinase activity"/>
    <property type="evidence" value="ECO:0007669"/>
    <property type="project" value="UniProtKB-KW"/>
</dbReference>
<evidence type="ECO:0000256" key="2">
    <source>
        <dbReference type="ARBA" id="ARBA00022777"/>
    </source>
</evidence>
<name>A0A844A7F1_RHIFR</name>
<evidence type="ECO:0000313" key="5">
    <source>
        <dbReference type="Proteomes" id="UP000466694"/>
    </source>
</evidence>
<dbReference type="InterPro" id="IPR002173">
    <property type="entry name" value="Carboh/pur_kinase_PfkB_CS"/>
</dbReference>
<dbReference type="GeneID" id="48973269"/>
<dbReference type="InterPro" id="IPR029056">
    <property type="entry name" value="Ribokinase-like"/>
</dbReference>
<organism evidence="4 5">
    <name type="scientific">Rhizobium fredii</name>
    <name type="common">Sinorhizobium fredii</name>
    <dbReference type="NCBI Taxonomy" id="380"/>
    <lineage>
        <taxon>Bacteria</taxon>
        <taxon>Pseudomonadati</taxon>
        <taxon>Pseudomonadota</taxon>
        <taxon>Alphaproteobacteria</taxon>
        <taxon>Hyphomicrobiales</taxon>
        <taxon>Rhizobiaceae</taxon>
        <taxon>Sinorhizobium/Ensifer group</taxon>
        <taxon>Sinorhizobium</taxon>
    </lineage>
</organism>
<dbReference type="SUPFAM" id="SSF53613">
    <property type="entry name" value="Ribokinase-like"/>
    <property type="match status" value="1"/>
</dbReference>
<evidence type="ECO:0000259" key="3">
    <source>
        <dbReference type="Pfam" id="PF00294"/>
    </source>
</evidence>
<keyword evidence="1" id="KW-0808">Transferase</keyword>
<dbReference type="RefSeq" id="WP_037396535.1">
    <property type="nucleotide sequence ID" value="NZ_BJNI01000008.1"/>
</dbReference>
<evidence type="ECO:0000313" key="4">
    <source>
        <dbReference type="EMBL" id="MQX08231.1"/>
    </source>
</evidence>
<gene>
    <name evidence="4" type="ORF">GHK48_07885</name>
</gene>
<dbReference type="EMBL" id="WISZ01000068">
    <property type="protein sequence ID" value="MQX08231.1"/>
    <property type="molecule type" value="Genomic_DNA"/>
</dbReference>
<dbReference type="PROSITE" id="PS00584">
    <property type="entry name" value="PFKB_KINASES_2"/>
    <property type="match status" value="1"/>
</dbReference>
<comment type="caution">
    <text evidence="4">The sequence shown here is derived from an EMBL/GenBank/DDBJ whole genome shotgun (WGS) entry which is preliminary data.</text>
</comment>